<dbReference type="OrthoDB" id="428159at2759"/>
<dbReference type="GO" id="GO:0006623">
    <property type="term" value="P:protein targeting to vacuole"/>
    <property type="evidence" value="ECO:0007669"/>
    <property type="project" value="TreeGrafter"/>
</dbReference>
<gene>
    <name evidence="3" type="ORF">BSL78_11074</name>
</gene>
<dbReference type="Proteomes" id="UP000230750">
    <property type="component" value="Unassembled WGS sequence"/>
</dbReference>
<evidence type="ECO:0000259" key="2">
    <source>
        <dbReference type="Pfam" id="PF25037"/>
    </source>
</evidence>
<dbReference type="EMBL" id="MRZV01000345">
    <property type="protein sequence ID" value="PIK52061.1"/>
    <property type="molecule type" value="Genomic_DNA"/>
</dbReference>
<reference evidence="3 4" key="1">
    <citation type="journal article" date="2017" name="PLoS Biol.">
        <title>The sea cucumber genome provides insights into morphological evolution and visceral regeneration.</title>
        <authorList>
            <person name="Zhang X."/>
            <person name="Sun L."/>
            <person name="Yuan J."/>
            <person name="Sun Y."/>
            <person name="Gao Y."/>
            <person name="Zhang L."/>
            <person name="Li S."/>
            <person name="Dai H."/>
            <person name="Hamel J.F."/>
            <person name="Liu C."/>
            <person name="Yu Y."/>
            <person name="Liu S."/>
            <person name="Lin W."/>
            <person name="Guo K."/>
            <person name="Jin S."/>
            <person name="Xu P."/>
            <person name="Storey K.B."/>
            <person name="Huan P."/>
            <person name="Zhang T."/>
            <person name="Zhou Y."/>
            <person name="Zhang J."/>
            <person name="Lin C."/>
            <person name="Li X."/>
            <person name="Xing L."/>
            <person name="Huo D."/>
            <person name="Sun M."/>
            <person name="Wang L."/>
            <person name="Mercier A."/>
            <person name="Li F."/>
            <person name="Yang H."/>
            <person name="Xiang J."/>
        </authorList>
    </citation>
    <scope>NUCLEOTIDE SEQUENCE [LARGE SCALE GENOMIC DNA]</scope>
    <source>
        <strain evidence="3">Shaxun</strain>
        <tissue evidence="3">Muscle</tissue>
    </source>
</reference>
<dbReference type="AlphaFoldDB" id="A0A2G8KVN3"/>
<dbReference type="PANTHER" id="PTHR16166">
    <property type="entry name" value="VACUOLAR PROTEIN SORTING-ASSOCIATED PROTEIN VPS13"/>
    <property type="match status" value="1"/>
</dbReference>
<dbReference type="InterPro" id="IPR056748">
    <property type="entry name" value="VPS13-like_C"/>
</dbReference>
<evidence type="ECO:0000313" key="4">
    <source>
        <dbReference type="Proteomes" id="UP000230750"/>
    </source>
</evidence>
<keyword evidence="4" id="KW-1185">Reference proteome</keyword>
<evidence type="ECO:0000256" key="1">
    <source>
        <dbReference type="ARBA" id="ARBA00006545"/>
    </source>
</evidence>
<comment type="similarity">
    <text evidence="1">Belongs to the VPS13 family.</text>
</comment>
<dbReference type="InterPro" id="IPR026847">
    <property type="entry name" value="VPS13"/>
</dbReference>
<evidence type="ECO:0000313" key="3">
    <source>
        <dbReference type="EMBL" id="PIK52061.1"/>
    </source>
</evidence>
<feature type="domain" description="Intermembrane lipid transfer protein VPS13-like C-terminal" evidence="2">
    <location>
        <begin position="362"/>
        <end position="469"/>
    </location>
</feature>
<protein>
    <submittedName>
        <fullName evidence="3">Putative vacuolar protein sorting-associated protein 13C</fullName>
    </submittedName>
</protein>
<organism evidence="3 4">
    <name type="scientific">Stichopus japonicus</name>
    <name type="common">Sea cucumber</name>
    <dbReference type="NCBI Taxonomy" id="307972"/>
    <lineage>
        <taxon>Eukaryota</taxon>
        <taxon>Metazoa</taxon>
        <taxon>Echinodermata</taxon>
        <taxon>Eleutherozoa</taxon>
        <taxon>Echinozoa</taxon>
        <taxon>Holothuroidea</taxon>
        <taxon>Aspidochirotacea</taxon>
        <taxon>Aspidochirotida</taxon>
        <taxon>Stichopodidae</taxon>
        <taxon>Apostichopus</taxon>
    </lineage>
</organism>
<dbReference type="STRING" id="307972.A0A2G8KVN3"/>
<accession>A0A2G8KVN3</accession>
<name>A0A2G8KVN3_STIJA</name>
<proteinExistence type="inferred from homology"/>
<sequence length="516" mass="56709">MRTSEHSTVKQFKYLKVLVQEMAVKLDMGFLSSIAGLFAPSKDEEVDELELMKSDFGMVTSALREAEYVQVALAKDFNFYDSFHLSPLKIHVSFSLSDTGVGESDVSILNAGGARANTMNLIMQSVGVTLTNVDDVLFKLGFFEREYQFYTPEQLQSEVVKHYSNQALKQLYVLVLGLDVIGNPFGFVRGVGEGVKDFFYEPYQGIVQGPEEFAEGVALGMRSLFGHAVGGAAGAVSRITGTLGKGLAALTMDEEYKRKRQQAINQKPATFQEGVARGGKGLVMYCVIVRAGLHWILRRCQWCGQRSSEGAKKEGARGFFKGVGKGLAGVVAKPTGGIIDFASGTFEGIRRVVDVSEEVKKIRAPRYLGPDGVTKPYVRRDAEGLALLQMTEKGKFAAVEDYVAHMMVTSDKKSYLLVTTSRIIYTHRGDVMGSWVVEFEFLFKNLKDDPSVSDKGILITPKEKEGEKKPKKGLGLGLLKHKHSAGKLVQYLDKKEAQEIIAKASQARAAYLKDAS</sequence>
<dbReference type="PANTHER" id="PTHR16166:SF93">
    <property type="entry name" value="INTERMEMBRANE LIPID TRANSFER PROTEIN VPS13"/>
    <property type="match status" value="1"/>
</dbReference>
<dbReference type="Pfam" id="PF25037">
    <property type="entry name" value="VPS13_C"/>
    <property type="match status" value="1"/>
</dbReference>
<comment type="caution">
    <text evidence="3">The sequence shown here is derived from an EMBL/GenBank/DDBJ whole genome shotgun (WGS) entry which is preliminary data.</text>
</comment>
<dbReference type="GO" id="GO:0045053">
    <property type="term" value="P:protein retention in Golgi apparatus"/>
    <property type="evidence" value="ECO:0007669"/>
    <property type="project" value="TreeGrafter"/>
</dbReference>